<evidence type="ECO:0008006" key="3">
    <source>
        <dbReference type="Google" id="ProtNLM"/>
    </source>
</evidence>
<name>R3WPR6_9ENTE</name>
<gene>
    <name evidence="1" type="ORF">UC3_01806</name>
</gene>
<evidence type="ECO:0000313" key="2">
    <source>
        <dbReference type="Proteomes" id="UP000013785"/>
    </source>
</evidence>
<dbReference type="RefSeq" id="WP_010768469.1">
    <property type="nucleotide sequence ID" value="NZ_ASWE01000002.1"/>
</dbReference>
<accession>R3WPR6</accession>
<keyword evidence="2" id="KW-1185">Reference proteome</keyword>
<proteinExistence type="predicted"/>
<dbReference type="Proteomes" id="UP000013785">
    <property type="component" value="Unassembled WGS sequence"/>
</dbReference>
<evidence type="ECO:0000313" key="1">
    <source>
        <dbReference type="EMBL" id="EOL43825.1"/>
    </source>
</evidence>
<dbReference type="eggNOG" id="COG3464">
    <property type="taxonomic scope" value="Bacteria"/>
</dbReference>
<organism evidence="1 2">
    <name type="scientific">Enterococcus phoeniculicola ATCC BAA-412</name>
    <dbReference type="NCBI Taxonomy" id="1158610"/>
    <lineage>
        <taxon>Bacteria</taxon>
        <taxon>Bacillati</taxon>
        <taxon>Bacillota</taxon>
        <taxon>Bacilli</taxon>
        <taxon>Lactobacillales</taxon>
        <taxon>Enterococcaceae</taxon>
        <taxon>Enterococcus</taxon>
    </lineage>
</organism>
<comment type="caution">
    <text evidence="1">The sequence shown here is derived from an EMBL/GenBank/DDBJ whole genome shotgun (WGS) entry which is preliminary data.</text>
</comment>
<dbReference type="HOGENOM" id="CLU_1989206_0_0_9"/>
<sequence length="125" mass="14609">MPMTKINRKKEEKTSELIKKLLNIKDSNLYFVEDPLAKETISGKLTNVFTGILTYTPSCCPACGCVNEGQCIIRHTYYERLFSSFRIKRFLTYCYLSSAFVVNRTQPLSLPRRPMFRKIVTFRIH</sequence>
<dbReference type="AlphaFoldDB" id="R3WPR6"/>
<reference evidence="1 2" key="1">
    <citation type="submission" date="2013-02" db="EMBL/GenBank/DDBJ databases">
        <title>The Genome Sequence of Enterococcus phoeniculicola BAA-412.</title>
        <authorList>
            <consortium name="The Broad Institute Genome Sequencing Platform"/>
            <consortium name="The Broad Institute Genome Sequencing Center for Infectious Disease"/>
            <person name="Earl A.M."/>
            <person name="Gilmore M.S."/>
            <person name="Lebreton F."/>
            <person name="Walker B."/>
            <person name="Young S.K."/>
            <person name="Zeng Q."/>
            <person name="Gargeya S."/>
            <person name="Fitzgerald M."/>
            <person name="Haas B."/>
            <person name="Abouelleil A."/>
            <person name="Alvarado L."/>
            <person name="Arachchi H.M."/>
            <person name="Berlin A.M."/>
            <person name="Chapman S.B."/>
            <person name="Dewar J."/>
            <person name="Goldberg J."/>
            <person name="Griggs A."/>
            <person name="Gujja S."/>
            <person name="Hansen M."/>
            <person name="Howarth C."/>
            <person name="Imamovic A."/>
            <person name="Larimer J."/>
            <person name="McCowan C."/>
            <person name="Murphy C."/>
            <person name="Neiman D."/>
            <person name="Pearson M."/>
            <person name="Priest M."/>
            <person name="Roberts A."/>
            <person name="Saif S."/>
            <person name="Shea T."/>
            <person name="Sisk P."/>
            <person name="Sykes S."/>
            <person name="Wortman J."/>
            <person name="Nusbaum C."/>
            <person name="Birren B."/>
        </authorList>
    </citation>
    <scope>NUCLEOTIDE SEQUENCE [LARGE SCALE GENOMIC DNA]</scope>
    <source>
        <strain evidence="1 2">ATCC BAA-412</strain>
    </source>
</reference>
<protein>
    <recommendedName>
        <fullName evidence="3">Transposase IS204/IS1001/IS1096/IS1165 zinc-finger domain-containing protein</fullName>
    </recommendedName>
</protein>
<dbReference type="EMBL" id="AJAT01000015">
    <property type="protein sequence ID" value="EOL43825.1"/>
    <property type="molecule type" value="Genomic_DNA"/>
</dbReference>